<accession>A0ABU3D5I9</accession>
<dbReference type="EMBL" id="JAVRHK010000005">
    <property type="protein sequence ID" value="MDT0676764.1"/>
    <property type="molecule type" value="Genomic_DNA"/>
</dbReference>
<feature type="transmembrane region" description="Helical" evidence="2">
    <location>
        <begin position="52"/>
        <end position="73"/>
    </location>
</feature>
<evidence type="ECO:0000256" key="1">
    <source>
        <dbReference type="SAM" id="MobiDB-lite"/>
    </source>
</evidence>
<sequence length="74" mass="8133">MPDPQEENHQNHKARDYKKTSSEFSGKEAGNSGDAQEKKRNPIVQAFAKTGYAIWISVMVIGGILAFIISLVAI</sequence>
<proteinExistence type="predicted"/>
<evidence type="ECO:0000256" key="2">
    <source>
        <dbReference type="SAM" id="Phobius"/>
    </source>
</evidence>
<keyword evidence="2" id="KW-0812">Transmembrane</keyword>
<keyword evidence="2" id="KW-0472">Membrane</keyword>
<organism evidence="3 4">
    <name type="scientific">Autumnicola musiva</name>
    <dbReference type="NCBI Taxonomy" id="3075589"/>
    <lineage>
        <taxon>Bacteria</taxon>
        <taxon>Pseudomonadati</taxon>
        <taxon>Bacteroidota</taxon>
        <taxon>Flavobacteriia</taxon>
        <taxon>Flavobacteriales</taxon>
        <taxon>Flavobacteriaceae</taxon>
        <taxon>Autumnicola</taxon>
    </lineage>
</organism>
<keyword evidence="2" id="KW-1133">Transmembrane helix</keyword>
<feature type="compositionally biased region" description="Basic and acidic residues" evidence="1">
    <location>
        <begin position="1"/>
        <end position="21"/>
    </location>
</feature>
<name>A0ABU3D5I9_9FLAO</name>
<evidence type="ECO:0000313" key="3">
    <source>
        <dbReference type="EMBL" id="MDT0676764.1"/>
    </source>
</evidence>
<protein>
    <submittedName>
        <fullName evidence="3">Uncharacterized protein</fullName>
    </submittedName>
</protein>
<keyword evidence="4" id="KW-1185">Reference proteome</keyword>
<evidence type="ECO:0000313" key="4">
    <source>
        <dbReference type="Proteomes" id="UP001262582"/>
    </source>
</evidence>
<feature type="region of interest" description="Disordered" evidence="1">
    <location>
        <begin position="1"/>
        <end position="40"/>
    </location>
</feature>
<dbReference type="Proteomes" id="UP001262582">
    <property type="component" value="Unassembled WGS sequence"/>
</dbReference>
<comment type="caution">
    <text evidence="3">The sequence shown here is derived from an EMBL/GenBank/DDBJ whole genome shotgun (WGS) entry which is preliminary data.</text>
</comment>
<dbReference type="RefSeq" id="WP_311503106.1">
    <property type="nucleotide sequence ID" value="NZ_JAVRHK010000005.1"/>
</dbReference>
<gene>
    <name evidence="3" type="ORF">RM539_09260</name>
</gene>
<reference evidence="3 4" key="1">
    <citation type="submission" date="2023-09" db="EMBL/GenBank/DDBJ databases">
        <authorList>
            <person name="Rey-Velasco X."/>
        </authorList>
    </citation>
    <scope>NUCLEOTIDE SEQUENCE [LARGE SCALE GENOMIC DNA]</scope>
    <source>
        <strain evidence="3 4">F117</strain>
    </source>
</reference>